<dbReference type="NCBIfam" id="TIGR00765">
    <property type="entry name" value="yihY_not_rbn"/>
    <property type="match status" value="1"/>
</dbReference>
<feature type="transmembrane region" description="Helical" evidence="6">
    <location>
        <begin position="181"/>
        <end position="205"/>
    </location>
</feature>
<accession>A0ABY3MBD6</accession>
<dbReference type="PANTHER" id="PTHR30213:SF1">
    <property type="entry name" value="INNER MEMBRANE PROTEIN YHJD"/>
    <property type="match status" value="1"/>
</dbReference>
<proteinExistence type="predicted"/>
<organism evidence="7 8">
    <name type="scientific">Bizionia gelidisalsuginis</name>
    <dbReference type="NCBI Taxonomy" id="291188"/>
    <lineage>
        <taxon>Bacteria</taxon>
        <taxon>Pseudomonadati</taxon>
        <taxon>Bacteroidota</taxon>
        <taxon>Flavobacteriia</taxon>
        <taxon>Flavobacteriales</taxon>
        <taxon>Flavobacteriaceae</taxon>
        <taxon>Bizionia</taxon>
    </lineage>
</organism>
<evidence type="ECO:0000256" key="6">
    <source>
        <dbReference type="SAM" id="Phobius"/>
    </source>
</evidence>
<dbReference type="RefSeq" id="WP_148380741.1">
    <property type="nucleotide sequence ID" value="NZ_VSKN01000006.1"/>
</dbReference>
<gene>
    <name evidence="7" type="ORF">ES677_06015</name>
</gene>
<feature type="transmembrane region" description="Helical" evidence="6">
    <location>
        <begin position="95"/>
        <end position="117"/>
    </location>
</feature>
<evidence type="ECO:0000256" key="3">
    <source>
        <dbReference type="ARBA" id="ARBA00022692"/>
    </source>
</evidence>
<evidence type="ECO:0000313" key="8">
    <source>
        <dbReference type="Proteomes" id="UP000323621"/>
    </source>
</evidence>
<comment type="caution">
    <text evidence="7">The sequence shown here is derived from an EMBL/GenBank/DDBJ whole genome shotgun (WGS) entry which is preliminary data.</text>
</comment>
<dbReference type="PIRSF" id="PIRSF035875">
    <property type="entry name" value="RNase_BN"/>
    <property type="match status" value="1"/>
</dbReference>
<reference evidence="7 8" key="1">
    <citation type="submission" date="2019-08" db="EMBL/GenBank/DDBJ databases">
        <title>Genomes of Antarctic Bizionia species.</title>
        <authorList>
            <person name="Bowman J.P."/>
        </authorList>
    </citation>
    <scope>NUCLEOTIDE SEQUENCE [LARGE SCALE GENOMIC DNA]</scope>
    <source>
        <strain evidence="7 8">IC164</strain>
    </source>
</reference>
<sequence length="288" mass="32163">MKIKQFKIQHLPKLLLETAKAWYNSEPFKLSAVVAYYAILSLPALLIIIFNVVGNLWGREIVQGEVLDEISNAIGVEAAESIRVMLVDKGDKPTSFFATTIGIFTLLYGATGVFYQLENALDGIWKAKPRFSNGILASIFSRVKSFGFILIIGFLLLVSFVMTSLLSTFSKRLQNLLPENLIDFVFIIDIAISLTFIYFLFAAMFKVLPNSSIPWRAVKIGAALTAILFTIGKYLLAIYFNEMEPGSTYGAAGSVILIMLWVSYTSLILFFGAQFTKVYSDNYLTKEE</sequence>
<evidence type="ECO:0000256" key="4">
    <source>
        <dbReference type="ARBA" id="ARBA00022989"/>
    </source>
</evidence>
<comment type="subcellular location">
    <subcellularLocation>
        <location evidence="1">Cell membrane</location>
        <topology evidence="1">Multi-pass membrane protein</topology>
    </subcellularLocation>
</comment>
<dbReference type="Proteomes" id="UP000323621">
    <property type="component" value="Unassembled WGS sequence"/>
</dbReference>
<feature type="transmembrane region" description="Helical" evidence="6">
    <location>
        <begin position="146"/>
        <end position="169"/>
    </location>
</feature>
<feature type="transmembrane region" description="Helical" evidence="6">
    <location>
        <begin position="252"/>
        <end position="273"/>
    </location>
</feature>
<evidence type="ECO:0000256" key="1">
    <source>
        <dbReference type="ARBA" id="ARBA00004651"/>
    </source>
</evidence>
<evidence type="ECO:0000313" key="7">
    <source>
        <dbReference type="EMBL" id="TYC14097.1"/>
    </source>
</evidence>
<dbReference type="InterPro" id="IPR017039">
    <property type="entry name" value="Virul_fac_BrkB"/>
</dbReference>
<protein>
    <submittedName>
        <fullName evidence="7">YihY/virulence factor BrkB family protein</fullName>
    </submittedName>
</protein>
<evidence type="ECO:0000256" key="5">
    <source>
        <dbReference type="ARBA" id="ARBA00023136"/>
    </source>
</evidence>
<keyword evidence="8" id="KW-1185">Reference proteome</keyword>
<feature type="transmembrane region" description="Helical" evidence="6">
    <location>
        <begin position="34"/>
        <end position="57"/>
    </location>
</feature>
<feature type="transmembrane region" description="Helical" evidence="6">
    <location>
        <begin position="217"/>
        <end position="240"/>
    </location>
</feature>
<evidence type="ECO:0000256" key="2">
    <source>
        <dbReference type="ARBA" id="ARBA00022475"/>
    </source>
</evidence>
<name>A0ABY3MBD6_9FLAO</name>
<dbReference type="Pfam" id="PF03631">
    <property type="entry name" value="Virul_fac_BrkB"/>
    <property type="match status" value="1"/>
</dbReference>
<keyword evidence="5 6" id="KW-0472">Membrane</keyword>
<dbReference type="EMBL" id="VSKN01000006">
    <property type="protein sequence ID" value="TYC14097.1"/>
    <property type="molecule type" value="Genomic_DNA"/>
</dbReference>
<dbReference type="PANTHER" id="PTHR30213">
    <property type="entry name" value="INNER MEMBRANE PROTEIN YHJD"/>
    <property type="match status" value="1"/>
</dbReference>
<keyword evidence="2" id="KW-1003">Cell membrane</keyword>
<keyword evidence="3 6" id="KW-0812">Transmembrane</keyword>
<keyword evidence="4 6" id="KW-1133">Transmembrane helix</keyword>